<sequence>MFVKTVDAAVAALGSKPTRKANSRPRAFRPSTRLFAEDHDGCPSRSCPRS</sequence>
<feature type="compositionally biased region" description="Basic residues" evidence="1">
    <location>
        <begin position="17"/>
        <end position="27"/>
    </location>
</feature>
<proteinExistence type="predicted"/>
<name>A0A6J4LAH2_9HYPH</name>
<dbReference type="EMBL" id="CADCUC010000251">
    <property type="protein sequence ID" value="CAA9327202.1"/>
    <property type="molecule type" value="Genomic_DNA"/>
</dbReference>
<protein>
    <submittedName>
        <fullName evidence="2">Uncharacterized protein</fullName>
    </submittedName>
</protein>
<gene>
    <name evidence="2" type="ORF">AVDCRST_MAG90-1283</name>
</gene>
<evidence type="ECO:0000256" key="1">
    <source>
        <dbReference type="SAM" id="MobiDB-lite"/>
    </source>
</evidence>
<accession>A0A6J4LAH2</accession>
<feature type="region of interest" description="Disordered" evidence="1">
    <location>
        <begin position="17"/>
        <end position="50"/>
    </location>
</feature>
<reference evidence="2" key="1">
    <citation type="submission" date="2020-02" db="EMBL/GenBank/DDBJ databases">
        <authorList>
            <person name="Meier V. D."/>
        </authorList>
    </citation>
    <scope>NUCLEOTIDE SEQUENCE</scope>
    <source>
        <strain evidence="2">AVDCRST_MAG90</strain>
    </source>
</reference>
<dbReference type="AlphaFoldDB" id="A0A6J4LAH2"/>
<organism evidence="2">
    <name type="scientific">uncultured Microvirga sp</name>
    <dbReference type="NCBI Taxonomy" id="412392"/>
    <lineage>
        <taxon>Bacteria</taxon>
        <taxon>Pseudomonadati</taxon>
        <taxon>Pseudomonadota</taxon>
        <taxon>Alphaproteobacteria</taxon>
        <taxon>Hyphomicrobiales</taxon>
        <taxon>Methylobacteriaceae</taxon>
        <taxon>Microvirga</taxon>
        <taxon>environmental samples</taxon>
    </lineage>
</organism>
<evidence type="ECO:0000313" key="2">
    <source>
        <dbReference type="EMBL" id="CAA9327202.1"/>
    </source>
</evidence>